<comment type="caution">
    <text evidence="1">The sequence shown here is derived from an EMBL/GenBank/DDBJ whole genome shotgun (WGS) entry which is preliminary data.</text>
</comment>
<gene>
    <name evidence="1" type="ORF">QFC20_006828</name>
</gene>
<accession>A0ACC2V6R4</accession>
<evidence type="ECO:0000313" key="1">
    <source>
        <dbReference type="EMBL" id="KAJ9094813.1"/>
    </source>
</evidence>
<keyword evidence="2" id="KW-1185">Reference proteome</keyword>
<name>A0ACC2V6R4_9TREE</name>
<organism evidence="1 2">
    <name type="scientific">Naganishia adeliensis</name>
    <dbReference type="NCBI Taxonomy" id="92952"/>
    <lineage>
        <taxon>Eukaryota</taxon>
        <taxon>Fungi</taxon>
        <taxon>Dikarya</taxon>
        <taxon>Basidiomycota</taxon>
        <taxon>Agaricomycotina</taxon>
        <taxon>Tremellomycetes</taxon>
        <taxon>Filobasidiales</taxon>
        <taxon>Filobasidiaceae</taxon>
        <taxon>Naganishia</taxon>
    </lineage>
</organism>
<protein>
    <submittedName>
        <fullName evidence="1">Uncharacterized protein</fullName>
    </submittedName>
</protein>
<reference evidence="1" key="1">
    <citation type="submission" date="2023-04" db="EMBL/GenBank/DDBJ databases">
        <title>Draft Genome sequencing of Naganishia species isolated from polar environments using Oxford Nanopore Technology.</title>
        <authorList>
            <person name="Leo P."/>
            <person name="Venkateswaran K."/>
        </authorList>
    </citation>
    <scope>NUCLEOTIDE SEQUENCE</scope>
    <source>
        <strain evidence="1">MNA-CCFEE 5262</strain>
    </source>
</reference>
<dbReference type="EMBL" id="JASBWS010000134">
    <property type="protein sequence ID" value="KAJ9094813.1"/>
    <property type="molecule type" value="Genomic_DNA"/>
</dbReference>
<proteinExistence type="predicted"/>
<dbReference type="Proteomes" id="UP001230649">
    <property type="component" value="Unassembled WGS sequence"/>
</dbReference>
<evidence type="ECO:0000313" key="2">
    <source>
        <dbReference type="Proteomes" id="UP001230649"/>
    </source>
</evidence>
<sequence length="460" mass="50962">MAIGPTTPLTYDSKIVIVGGAGTIGSSTALHLCRRGYKDVTILDVYGFPADQDKYGPSQSAGASDINKHIGATNSGTRGEITELTMDMWRTDPVFKDHYHEVGELSAAAEPAHIAELRESYEDQLRHPVRFKHVKWLGTRDEIVRYCPHLANAQIDGWQGIWSAKAGWGAANDAVDSVGRELKKFGVRMVFGESGTFDRPIIDPVTTRCIGVVAKDGTKYEADRVIMATGAWTPSLVDLQGQCVSKCWIVAHLELTAEEAARYKAIPVVYNEEVGFFFEPRLIKNYEPGKDSWIIKLCDEFPGYTRFMERQPFGADHPVKVSVPRSHSAHPTDTVPDEGMKRLRRVVETMLPEFAQRKFVKSYMCWCTDTADAEWLFCQHPQHPGLFLCTGDSGHTFVCLPSSGSVTADLLEGKLSAERMRKLAWRPGQGDPGHTGRGGPEPLDLGKLPGWTHGDDERAE</sequence>